<feature type="transmembrane region" description="Helical" evidence="8">
    <location>
        <begin position="262"/>
        <end position="281"/>
    </location>
</feature>
<keyword evidence="7 8" id="KW-0472">Membrane</keyword>
<keyword evidence="4" id="KW-0762">Sugar transport</keyword>
<feature type="transmembrane region" description="Helical" evidence="8">
    <location>
        <begin position="135"/>
        <end position="157"/>
    </location>
</feature>
<evidence type="ECO:0000259" key="9">
    <source>
        <dbReference type="Pfam" id="PF13303"/>
    </source>
</evidence>
<proteinExistence type="predicted"/>
<dbReference type="GO" id="GO:0009401">
    <property type="term" value="P:phosphoenolpyruvate-dependent sugar phosphotransferase system"/>
    <property type="evidence" value="ECO:0007669"/>
    <property type="project" value="InterPro"/>
</dbReference>
<dbReference type="OrthoDB" id="396983at2"/>
<dbReference type="EMBL" id="PNGT01000008">
    <property type="protein sequence ID" value="PMC51928.1"/>
    <property type="molecule type" value="Genomic_DNA"/>
</dbReference>
<dbReference type="GO" id="GO:0005886">
    <property type="term" value="C:plasma membrane"/>
    <property type="evidence" value="ECO:0007669"/>
    <property type="project" value="UniProtKB-SubCell"/>
</dbReference>
<name>A0A2N6SD98_9BACL</name>
<evidence type="ECO:0000256" key="7">
    <source>
        <dbReference type="ARBA" id="ARBA00023136"/>
    </source>
</evidence>
<evidence type="ECO:0000256" key="6">
    <source>
        <dbReference type="ARBA" id="ARBA00022989"/>
    </source>
</evidence>
<evidence type="ECO:0000256" key="1">
    <source>
        <dbReference type="ARBA" id="ARBA00004651"/>
    </source>
</evidence>
<dbReference type="GO" id="GO:0008982">
    <property type="term" value="F:protein-N(PI)-phosphohistidine-sugar phosphotransferase activity"/>
    <property type="evidence" value="ECO:0007669"/>
    <property type="project" value="InterPro"/>
</dbReference>
<feature type="transmembrane region" description="Helical" evidence="8">
    <location>
        <begin position="111"/>
        <end position="128"/>
    </location>
</feature>
<keyword evidence="5 8" id="KW-0812">Transmembrane</keyword>
<dbReference type="STRING" id="84135.GCA_001052115_00989"/>
<feature type="transmembrane region" description="Helical" evidence="8">
    <location>
        <begin position="309"/>
        <end position="328"/>
    </location>
</feature>
<organism evidence="10 11">
    <name type="scientific">Gemella sanguinis</name>
    <dbReference type="NCBI Taxonomy" id="84135"/>
    <lineage>
        <taxon>Bacteria</taxon>
        <taxon>Bacillati</taxon>
        <taxon>Bacillota</taxon>
        <taxon>Bacilli</taxon>
        <taxon>Bacillales</taxon>
        <taxon>Gemellaceae</taxon>
        <taxon>Gemella</taxon>
    </lineage>
</organism>
<evidence type="ECO:0000256" key="2">
    <source>
        <dbReference type="ARBA" id="ARBA00022448"/>
    </source>
</evidence>
<evidence type="ECO:0000313" key="11">
    <source>
        <dbReference type="Proteomes" id="UP000235670"/>
    </source>
</evidence>
<feature type="domain" description="Phosphotransferase system EIIC" evidence="9">
    <location>
        <begin position="13"/>
        <end position="344"/>
    </location>
</feature>
<comment type="caution">
    <text evidence="10">The sequence shown here is derived from an EMBL/GenBank/DDBJ whole genome shotgun (WGS) entry which is preliminary data.</text>
</comment>
<dbReference type="Proteomes" id="UP000235670">
    <property type="component" value="Unassembled WGS sequence"/>
</dbReference>
<comment type="subcellular location">
    <subcellularLocation>
        <location evidence="1">Cell membrane</location>
        <topology evidence="1">Multi-pass membrane protein</topology>
    </subcellularLocation>
</comment>
<dbReference type="AlphaFoldDB" id="A0A2N6SD98"/>
<protein>
    <submittedName>
        <fullName evidence="10">PTS transporter subunit IIC</fullName>
    </submittedName>
</protein>
<sequence>MQKRSVRDFLNIILNGTALGVVAGLIPNAVLSTLFKYLGKHFAANVFTTLSQAMYLLQFSIPVLVGMIVGQMLKFKPLESAVLGATVLAASGSLTFNANLKAYTGVPMGDLFNVMLITAIGAIAISLVKDKFGSVTIIFLPITGGLVAALGLVTLPYMKSLTSLLGQIIFKFTTLQPILMCMLITMSFAFLIVTPVSTVAMGLILFNNANYVGAGAATLGLVAAAAVLSIGTFRAKSKGASIAIILGAIKLMMPNCARRPQLFLPILTTAAITGLSGYFLGIQGTHESAGFGIIGLIGPTKAYEMNPGSLVQIILAFFVIPFTVAFLADRLYSDVLKLYKSEVYRPENY</sequence>
<feature type="transmembrane region" description="Helical" evidence="8">
    <location>
        <begin position="177"/>
        <end position="204"/>
    </location>
</feature>
<keyword evidence="2" id="KW-0813">Transport</keyword>
<dbReference type="RefSeq" id="WP_102190098.1">
    <property type="nucleotide sequence ID" value="NZ_CAUTAO010000001.1"/>
</dbReference>
<accession>A0A2N6SD98</accession>
<feature type="transmembrane region" description="Helical" evidence="8">
    <location>
        <begin position="211"/>
        <end position="233"/>
    </location>
</feature>
<evidence type="ECO:0000256" key="3">
    <source>
        <dbReference type="ARBA" id="ARBA00022475"/>
    </source>
</evidence>
<reference evidence="10 11" key="1">
    <citation type="submission" date="2017-09" db="EMBL/GenBank/DDBJ databases">
        <title>Bacterial strain isolated from the female urinary microbiota.</title>
        <authorList>
            <person name="Thomas-White K."/>
            <person name="Kumar N."/>
            <person name="Forster S."/>
            <person name="Putonti C."/>
            <person name="Lawley T."/>
            <person name="Wolfe A.J."/>
        </authorList>
    </citation>
    <scope>NUCLEOTIDE SEQUENCE [LARGE SCALE GENOMIC DNA]</scope>
    <source>
        <strain evidence="10 11">UMB0186</strain>
    </source>
</reference>
<feature type="transmembrane region" description="Helical" evidence="8">
    <location>
        <begin position="55"/>
        <end position="73"/>
    </location>
</feature>
<evidence type="ECO:0000256" key="4">
    <source>
        <dbReference type="ARBA" id="ARBA00022597"/>
    </source>
</evidence>
<evidence type="ECO:0000313" key="10">
    <source>
        <dbReference type="EMBL" id="PMC51928.1"/>
    </source>
</evidence>
<gene>
    <name evidence="10" type="ORF">CJ218_06935</name>
</gene>
<evidence type="ECO:0000256" key="5">
    <source>
        <dbReference type="ARBA" id="ARBA00022692"/>
    </source>
</evidence>
<keyword evidence="3" id="KW-1003">Cell membrane</keyword>
<keyword evidence="6 8" id="KW-1133">Transmembrane helix</keyword>
<dbReference type="InterPro" id="IPR003352">
    <property type="entry name" value="PTS_EIIC"/>
</dbReference>
<evidence type="ECO:0000256" key="8">
    <source>
        <dbReference type="SAM" id="Phobius"/>
    </source>
</evidence>
<feature type="transmembrane region" description="Helical" evidence="8">
    <location>
        <begin position="12"/>
        <end position="35"/>
    </location>
</feature>
<dbReference type="Pfam" id="PF13303">
    <property type="entry name" value="PTS_EIIC_2"/>
    <property type="match status" value="1"/>
</dbReference>